<name>A0A0Q9YKU9_9GAMM</name>
<dbReference type="Pfam" id="PF03133">
    <property type="entry name" value="TTL"/>
    <property type="match status" value="1"/>
</dbReference>
<dbReference type="OrthoDB" id="5644999at2"/>
<evidence type="ECO:0000313" key="3">
    <source>
        <dbReference type="Proteomes" id="UP000051497"/>
    </source>
</evidence>
<dbReference type="GO" id="GO:0016874">
    <property type="term" value="F:ligase activity"/>
    <property type="evidence" value="ECO:0007669"/>
    <property type="project" value="UniProtKB-KW"/>
</dbReference>
<evidence type="ECO:0000313" key="2">
    <source>
        <dbReference type="EMBL" id="MCS5710860.1"/>
    </source>
</evidence>
<proteinExistence type="predicted"/>
<dbReference type="InterPro" id="IPR004344">
    <property type="entry name" value="TTL/TTLL_fam"/>
</dbReference>
<gene>
    <name evidence="2" type="ORF">HT99x_005420</name>
    <name evidence="1" type="ORF">HT99x_01468</name>
</gene>
<evidence type="ECO:0000313" key="1">
    <source>
        <dbReference type="EMBL" id="KRG21292.1"/>
    </source>
</evidence>
<organism evidence="1">
    <name type="scientific">Candidatus Berkiella aquae</name>
    <dbReference type="NCBI Taxonomy" id="295108"/>
    <lineage>
        <taxon>Bacteria</taxon>
        <taxon>Pseudomonadati</taxon>
        <taxon>Pseudomonadota</taxon>
        <taxon>Gammaproteobacteria</taxon>
        <taxon>Candidatus Berkiellales</taxon>
        <taxon>Candidatus Berkiellaceae</taxon>
        <taxon>Candidatus Berkiella</taxon>
    </lineage>
</organism>
<reference evidence="2" key="3">
    <citation type="submission" date="2021-06" db="EMBL/GenBank/DDBJ databases">
        <title>Genomic Description and Analysis of Intracellular Bacteria, Candidatus Berkiella cookevillensis and Candidatus Berkiella aquae.</title>
        <authorList>
            <person name="Kidane D.T."/>
            <person name="Mehari Y.T."/>
            <person name="Rice F.C."/>
            <person name="Arivett B.A."/>
            <person name="Farone A.L."/>
            <person name="Berk S.G."/>
            <person name="Farone M.B."/>
        </authorList>
    </citation>
    <scope>NUCLEOTIDE SEQUENCE</scope>
    <source>
        <strain evidence="2">HT99</strain>
    </source>
</reference>
<dbReference type="AlphaFoldDB" id="A0A0Q9YKU9"/>
<comment type="caution">
    <text evidence="1">The sequence shown here is derived from an EMBL/GenBank/DDBJ whole genome shotgun (WGS) entry which is preliminary data.</text>
</comment>
<accession>A0A0Q9YKU9</accession>
<dbReference type="Gene3D" id="3.30.470.20">
    <property type="entry name" value="ATP-grasp fold, B domain"/>
    <property type="match status" value="1"/>
</dbReference>
<dbReference type="Proteomes" id="UP000051497">
    <property type="component" value="Unassembled WGS sequence"/>
</dbReference>
<dbReference type="EMBL" id="LKAJ02000001">
    <property type="protein sequence ID" value="MCS5710860.1"/>
    <property type="molecule type" value="Genomic_DNA"/>
</dbReference>
<reference evidence="2" key="2">
    <citation type="journal article" date="2016" name="Genome Announc.">
        <title>Draft Genome Sequences of Two Novel Amoeba-Resistant Intranuclear Bacteria, 'Candidatus Berkiella cookevillensis' and 'Candidatus Berkiella aquae'.</title>
        <authorList>
            <person name="Mehari Y.T."/>
            <person name="Arivett B.A."/>
            <person name="Farone A.L."/>
            <person name="Gunderson J.H."/>
            <person name="Farone M.B."/>
        </authorList>
    </citation>
    <scope>NUCLEOTIDE SEQUENCE</scope>
    <source>
        <strain evidence="2">HT99</strain>
    </source>
</reference>
<dbReference type="STRING" id="295108.HT99x_01468"/>
<dbReference type="PANTHER" id="PTHR46069">
    <property type="entry name" value="TUBULIN TYROSINE LIGASE"/>
    <property type="match status" value="1"/>
</dbReference>
<protein>
    <submittedName>
        <fullName evidence="2">Tubulin--tyrosine ligase family protein</fullName>
    </submittedName>
    <submittedName>
        <fullName evidence="1">Tubulin-tyrosine ligase family protein</fullName>
    </submittedName>
</protein>
<dbReference type="PROSITE" id="PS51221">
    <property type="entry name" value="TTL"/>
    <property type="match status" value="1"/>
</dbReference>
<sequence length="356" mass="41914">MIKPSPSFYFFSYVPAIRYHISRLLSQQGWIEAPNAKSADLGDRHLSINDEISKNLEYKHLLAKLTANITPAIMPLTYEINDDNCQQVFAKIIYEHYLIKRQYQQTIQGLQWILKPSMLNNGDEIHLFNNIEEVKKHYATSHRVGGEHVLQRYISNPALINERKFTYRLHVVVTNYAGIFLYDQGYINISALPFLINDHLINRKMHITNYVLDGVLSHIEQRSTNTLPDFVQVYEDMKFIVKAVFNALCKKEPSYLKFQNEKHFEIFGFDFMQDETGKLWLLEINQGPDAPTFEDNHLQATLWDRFWQDIIDEFVIPCALNLPPKSDYAHFTRIIDINEGYSPCRDFFHRLFHRFT</sequence>
<dbReference type="PANTHER" id="PTHR46069:SF1">
    <property type="entry name" value="CHROMOSOME UNDETERMINED SCAFFOLD_125, WHOLE GENOME SHOTGUN SEQUENCE"/>
    <property type="match status" value="1"/>
</dbReference>
<dbReference type="EMBL" id="LKAJ01000005">
    <property type="protein sequence ID" value="KRG21292.1"/>
    <property type="molecule type" value="Genomic_DNA"/>
</dbReference>
<dbReference type="SUPFAM" id="SSF56059">
    <property type="entry name" value="Glutathione synthetase ATP-binding domain-like"/>
    <property type="match status" value="1"/>
</dbReference>
<keyword evidence="3" id="KW-1185">Reference proteome</keyword>
<keyword evidence="1" id="KW-0436">Ligase</keyword>
<reference evidence="1" key="1">
    <citation type="submission" date="2015-09" db="EMBL/GenBank/DDBJ databases">
        <title>Draft Genome Sequences of Two Novel Amoeba-resistant Intranuclear Bacteria, Candidatus Berkiella cookevillensis and Candidatus Berkiella aquae.</title>
        <authorList>
            <person name="Mehari Y.T."/>
            <person name="Arivett B.A."/>
            <person name="Farone A.L."/>
            <person name="Gunderson J.H."/>
            <person name="Farone M.B."/>
        </authorList>
    </citation>
    <scope>NUCLEOTIDE SEQUENCE [LARGE SCALE GENOMIC DNA]</scope>
    <source>
        <strain evidence="1">HT99</strain>
    </source>
</reference>
<dbReference type="RefSeq" id="WP_075066097.1">
    <property type="nucleotide sequence ID" value="NZ_LKAJ02000001.1"/>
</dbReference>